<sequence length="125" mass="13409">MRPTLALIAAAFGVGGCTTASYEAAEMSCSEYIGKPISSRIAAYGPPTFVYRINSTQVGYVFKTKTTAYVGGEPYYTVNYLTGADTHHTPARKITRICHGVYIVHAPSDAMPVSERIIVGVRAKG</sequence>
<proteinExistence type="predicted"/>
<accession>A0ABV6YGJ5</accession>
<keyword evidence="2" id="KW-1185">Reference proteome</keyword>
<comment type="caution">
    <text evidence="1">The sequence shown here is derived from an EMBL/GenBank/DDBJ whole genome shotgun (WGS) entry which is preliminary data.</text>
</comment>
<reference evidence="1 2" key="1">
    <citation type="submission" date="2024-09" db="EMBL/GenBank/DDBJ databases">
        <title>Nodulacao em especies de Leguminosae Basais da Amazonia e Caracterizacao dos Rizobios e Bacterias Associadas aos Nodulos.</title>
        <authorList>
            <person name="Jambeiro I.C.A."/>
            <person name="Lopes I.S."/>
            <person name="Aguiar E.R.G.R."/>
            <person name="Santos A.F.J."/>
            <person name="Dos Santos J.M.F."/>
            <person name="Gross E."/>
        </authorList>
    </citation>
    <scope>NUCLEOTIDE SEQUENCE [LARGE SCALE GENOMIC DNA]</scope>
    <source>
        <strain evidence="1 2">BRUESC1165</strain>
    </source>
</reference>
<dbReference type="Proteomes" id="UP001593940">
    <property type="component" value="Unassembled WGS sequence"/>
</dbReference>
<evidence type="ECO:0008006" key="3">
    <source>
        <dbReference type="Google" id="ProtNLM"/>
    </source>
</evidence>
<dbReference type="RefSeq" id="WP_377031619.1">
    <property type="nucleotide sequence ID" value="NZ_JBHOMY010000121.1"/>
</dbReference>
<organism evidence="1 2">
    <name type="scientific">Microvirga arabica</name>
    <dbReference type="NCBI Taxonomy" id="1128671"/>
    <lineage>
        <taxon>Bacteria</taxon>
        <taxon>Pseudomonadati</taxon>
        <taxon>Pseudomonadota</taxon>
        <taxon>Alphaproteobacteria</taxon>
        <taxon>Hyphomicrobiales</taxon>
        <taxon>Methylobacteriaceae</taxon>
        <taxon>Microvirga</taxon>
    </lineage>
</organism>
<evidence type="ECO:0000313" key="1">
    <source>
        <dbReference type="EMBL" id="MFC1460380.1"/>
    </source>
</evidence>
<gene>
    <name evidence="1" type="ORF">ACETIH_27460</name>
</gene>
<name>A0ABV6YGJ5_9HYPH</name>
<dbReference type="EMBL" id="JBHOMY010000121">
    <property type="protein sequence ID" value="MFC1460380.1"/>
    <property type="molecule type" value="Genomic_DNA"/>
</dbReference>
<dbReference type="PROSITE" id="PS51257">
    <property type="entry name" value="PROKAR_LIPOPROTEIN"/>
    <property type="match status" value="1"/>
</dbReference>
<protein>
    <recommendedName>
        <fullName evidence="3">Lipoprotein</fullName>
    </recommendedName>
</protein>
<evidence type="ECO:0000313" key="2">
    <source>
        <dbReference type="Proteomes" id="UP001593940"/>
    </source>
</evidence>